<gene>
    <name evidence="1" type="ORF">O6H91_01G124300</name>
</gene>
<reference evidence="2" key="1">
    <citation type="journal article" date="2024" name="Proc. Natl. Acad. Sci. U.S.A.">
        <title>Extraordinary preservation of gene collinearity over three hundred million years revealed in homosporous lycophytes.</title>
        <authorList>
            <person name="Li C."/>
            <person name="Wickell D."/>
            <person name="Kuo L.Y."/>
            <person name="Chen X."/>
            <person name="Nie B."/>
            <person name="Liao X."/>
            <person name="Peng D."/>
            <person name="Ji J."/>
            <person name="Jenkins J."/>
            <person name="Williams M."/>
            <person name="Shu S."/>
            <person name="Plott C."/>
            <person name="Barry K."/>
            <person name="Rajasekar S."/>
            <person name="Grimwood J."/>
            <person name="Han X."/>
            <person name="Sun S."/>
            <person name="Hou Z."/>
            <person name="He W."/>
            <person name="Dai G."/>
            <person name="Sun C."/>
            <person name="Schmutz J."/>
            <person name="Leebens-Mack J.H."/>
            <person name="Li F.W."/>
            <person name="Wang L."/>
        </authorList>
    </citation>
    <scope>NUCLEOTIDE SEQUENCE [LARGE SCALE GENOMIC DNA]</scope>
    <source>
        <strain evidence="2">cv. PW_Plant_1</strain>
    </source>
</reference>
<protein>
    <submittedName>
        <fullName evidence="1">Uncharacterized protein</fullName>
    </submittedName>
</protein>
<sequence length="685" mass="75161">MADHLEATTETVQHVCNMEEVQGGDEGGNLLSKKQFSEQNAFNLVHDELRIAIKVAMPSPKRLMHRFLENTKEVLYPDDPLRQFKHQPASRKCFLGLKYLMPILDWVQDYKLSYLKSDLIAGITIATLAVPQGIGFARVAGLPPIVGLYTSFLPPLLYGLFGSSKDIAVGPGSILSILIGSLLRENIGPEEPPDSFVRLAFTATFFAGLFQAALGVFRLGFMIDFMSRAATIGFISGAAVVVCLQQLKGILGITNFTKKTDINSVMHSVWADPDMWNWRTAVIAACFLVFLLVAKKLSNQKKKLFWISPGAQMASIVLTTIFVYITHAYQHIGTVGTLKKGLNPLSVKYIYFHGPYALKAMKIGLIIGMINVMETIAVGRTFAAKKNNKIDGNKEIVALGIVNLTGSCFSCYISSGAISRSAINFDAGCKTALSNIITATLVMITLLVLTPLFHYTPNVILSAIVFVAVIGLIDVKGAHFTWRVDKLDSLACLGAFFGVIFLSINAGLLIAVSISVAKILLHVARPHTAVLGIIPKTSIYQDIQHYADAIQIPRILIIRIDAPICFINANYIKERILRWVDEKEEYNGQKLIVQYVIVDLTPVMSVDTTGIYELTDILMILQKKRLQLVLAGPGIDVMEKLNSANFVHVLGPQWLFSTVSVAVAECTSILEAQEESSDNYSKAVA</sequence>
<evidence type="ECO:0000313" key="1">
    <source>
        <dbReference type="EMBL" id="KAJ7570535.1"/>
    </source>
</evidence>
<name>A0ACC2EVX9_DIPCM</name>
<evidence type="ECO:0000313" key="2">
    <source>
        <dbReference type="Proteomes" id="UP001162992"/>
    </source>
</evidence>
<comment type="caution">
    <text evidence="1">The sequence shown here is derived from an EMBL/GenBank/DDBJ whole genome shotgun (WGS) entry which is preliminary data.</text>
</comment>
<dbReference type="Proteomes" id="UP001162992">
    <property type="component" value="Chromosome 1"/>
</dbReference>
<keyword evidence="2" id="KW-1185">Reference proteome</keyword>
<accession>A0ACC2EVX9</accession>
<proteinExistence type="predicted"/>
<dbReference type="EMBL" id="CM055092">
    <property type="protein sequence ID" value="KAJ7570535.1"/>
    <property type="molecule type" value="Genomic_DNA"/>
</dbReference>
<organism evidence="1 2">
    <name type="scientific">Diphasiastrum complanatum</name>
    <name type="common">Issler's clubmoss</name>
    <name type="synonym">Lycopodium complanatum</name>
    <dbReference type="NCBI Taxonomy" id="34168"/>
    <lineage>
        <taxon>Eukaryota</taxon>
        <taxon>Viridiplantae</taxon>
        <taxon>Streptophyta</taxon>
        <taxon>Embryophyta</taxon>
        <taxon>Tracheophyta</taxon>
        <taxon>Lycopodiopsida</taxon>
        <taxon>Lycopodiales</taxon>
        <taxon>Lycopodiaceae</taxon>
        <taxon>Lycopodioideae</taxon>
        <taxon>Diphasiastrum</taxon>
    </lineage>
</organism>